<keyword evidence="2 4" id="KW-0238">DNA-binding</keyword>
<dbReference type="SUPFAM" id="SSF46689">
    <property type="entry name" value="Homeodomain-like"/>
    <property type="match status" value="1"/>
</dbReference>
<dbReference type="KEGG" id="hbv:ABIV_0724"/>
<evidence type="ECO:0000313" key="9">
    <source>
        <dbReference type="Proteomes" id="UP000289193"/>
    </source>
</evidence>
<evidence type="ECO:0000256" key="3">
    <source>
        <dbReference type="ARBA" id="ARBA00023163"/>
    </source>
</evidence>
<protein>
    <submittedName>
        <fullName evidence="6">Transcriptional regulator, TetR/AcrR family</fullName>
    </submittedName>
</protein>
<dbReference type="PANTHER" id="PTHR47506">
    <property type="entry name" value="TRANSCRIPTIONAL REGULATORY PROTEIN"/>
    <property type="match status" value="1"/>
</dbReference>
<name>A0AAX2ADT2_9BACT</name>
<dbReference type="EMBL" id="CP031217">
    <property type="protein sequence ID" value="AXH11737.1"/>
    <property type="molecule type" value="Genomic_DNA"/>
</dbReference>
<dbReference type="Pfam" id="PF16925">
    <property type="entry name" value="TetR_C_13"/>
    <property type="match status" value="1"/>
</dbReference>
<dbReference type="Gene3D" id="1.10.357.10">
    <property type="entry name" value="Tetracycline Repressor, domain 2"/>
    <property type="match status" value="1"/>
</dbReference>
<dbReference type="Pfam" id="PF00440">
    <property type="entry name" value="TetR_N"/>
    <property type="match status" value="1"/>
</dbReference>
<feature type="domain" description="HTH tetR-type" evidence="5">
    <location>
        <begin position="2"/>
        <end position="62"/>
    </location>
</feature>
<keyword evidence="1" id="KW-0805">Transcription regulation</keyword>
<reference evidence="7 9" key="1">
    <citation type="submission" date="2017-10" db="EMBL/GenBank/DDBJ databases">
        <title>Genomics of the genus Arcobacter.</title>
        <authorList>
            <person name="Perez-Cataluna A."/>
            <person name="Figueras M.J."/>
        </authorList>
    </citation>
    <scope>NUCLEOTIDE SEQUENCE [LARGE SCALE GENOMIC DNA]</scope>
    <source>
        <strain evidence="7 9">CECT 7835</strain>
    </source>
</reference>
<dbReference type="RefSeq" id="WP_114838601.1">
    <property type="nucleotide sequence ID" value="NZ_CP031217.1"/>
</dbReference>
<dbReference type="EMBL" id="PDKM01000001">
    <property type="protein sequence ID" value="RXK10866.1"/>
    <property type="molecule type" value="Genomic_DNA"/>
</dbReference>
<gene>
    <name evidence="6" type="ORF">ABIV_0724</name>
    <name evidence="7" type="ORF">CRV05_00405</name>
</gene>
<dbReference type="SUPFAM" id="SSF48498">
    <property type="entry name" value="Tetracyclin repressor-like, C-terminal domain"/>
    <property type="match status" value="1"/>
</dbReference>
<evidence type="ECO:0000313" key="8">
    <source>
        <dbReference type="Proteomes" id="UP000253850"/>
    </source>
</evidence>
<dbReference type="AlphaFoldDB" id="A0AAX2ADT2"/>
<dbReference type="InterPro" id="IPR011075">
    <property type="entry name" value="TetR_C"/>
</dbReference>
<dbReference type="GO" id="GO:0003677">
    <property type="term" value="F:DNA binding"/>
    <property type="evidence" value="ECO:0007669"/>
    <property type="project" value="UniProtKB-UniRule"/>
</dbReference>
<evidence type="ECO:0000313" key="6">
    <source>
        <dbReference type="EMBL" id="AXH11737.1"/>
    </source>
</evidence>
<dbReference type="InterPro" id="IPR001647">
    <property type="entry name" value="HTH_TetR"/>
</dbReference>
<evidence type="ECO:0000313" key="7">
    <source>
        <dbReference type="EMBL" id="RXK10866.1"/>
    </source>
</evidence>
<keyword evidence="3" id="KW-0804">Transcription</keyword>
<proteinExistence type="predicted"/>
<dbReference type="InterPro" id="IPR009057">
    <property type="entry name" value="Homeodomain-like_sf"/>
</dbReference>
<dbReference type="Proteomes" id="UP000289193">
    <property type="component" value="Unassembled WGS sequence"/>
</dbReference>
<evidence type="ECO:0000256" key="4">
    <source>
        <dbReference type="PROSITE-ProRule" id="PRU00335"/>
    </source>
</evidence>
<evidence type="ECO:0000256" key="1">
    <source>
        <dbReference type="ARBA" id="ARBA00023015"/>
    </source>
</evidence>
<reference evidence="6 8" key="2">
    <citation type="submission" date="2018-07" db="EMBL/GenBank/DDBJ databases">
        <title>Complete genome of the Arcobacter bivalviorum type strain LMG 26154.</title>
        <authorList>
            <person name="Miller W.G."/>
            <person name="Yee E."/>
            <person name="Bono J.L."/>
        </authorList>
    </citation>
    <scope>NUCLEOTIDE SEQUENCE [LARGE SCALE GENOMIC DNA]</scope>
    <source>
        <strain evidence="6 8">LMG 26154</strain>
    </source>
</reference>
<dbReference type="PRINTS" id="PR00455">
    <property type="entry name" value="HTHTETR"/>
</dbReference>
<keyword evidence="9" id="KW-1185">Reference proteome</keyword>
<sequence>MSTVREKLIEATYEEVFTCGYNGASLSNILNRAGVKKGAMYHYFSSKKEMVLAMVKEQHQERIERKWKPLIDEENDTLSVIISSLKDTKRWDLTNGCAFGNLMQESFDQDEDFAKLLEEILDSWKNLFIVALKKAQNKQQIKDDINLEQCATFIIATFEGALLLSKKSKDTKNFEDCMTQLTIFLNTLKK</sequence>
<dbReference type="InterPro" id="IPR036271">
    <property type="entry name" value="Tet_transcr_reg_TetR-rel_C_sf"/>
</dbReference>
<organism evidence="7 9">
    <name type="scientific">Halarcobacter bivalviorum</name>
    <dbReference type="NCBI Taxonomy" id="663364"/>
    <lineage>
        <taxon>Bacteria</taxon>
        <taxon>Pseudomonadati</taxon>
        <taxon>Campylobacterota</taxon>
        <taxon>Epsilonproteobacteria</taxon>
        <taxon>Campylobacterales</taxon>
        <taxon>Arcobacteraceae</taxon>
        <taxon>Halarcobacter</taxon>
    </lineage>
</organism>
<dbReference type="Proteomes" id="UP000253850">
    <property type="component" value="Chromosome"/>
</dbReference>
<dbReference type="PROSITE" id="PS50977">
    <property type="entry name" value="HTH_TETR_2"/>
    <property type="match status" value="1"/>
</dbReference>
<feature type="DNA-binding region" description="H-T-H motif" evidence="4">
    <location>
        <begin position="25"/>
        <end position="44"/>
    </location>
</feature>
<dbReference type="PANTHER" id="PTHR47506:SF1">
    <property type="entry name" value="HTH-TYPE TRANSCRIPTIONAL REGULATOR YJDC"/>
    <property type="match status" value="1"/>
</dbReference>
<evidence type="ECO:0000256" key="2">
    <source>
        <dbReference type="ARBA" id="ARBA00023125"/>
    </source>
</evidence>
<accession>A0AAX2ADT2</accession>
<evidence type="ECO:0000259" key="5">
    <source>
        <dbReference type="PROSITE" id="PS50977"/>
    </source>
</evidence>